<dbReference type="Pfam" id="PF02812">
    <property type="entry name" value="ELFV_dehydrog_N"/>
    <property type="match status" value="1"/>
</dbReference>
<evidence type="ECO:0000313" key="8">
    <source>
        <dbReference type="RefSeq" id="XP_002737607.2"/>
    </source>
</evidence>
<organism evidence="7 8">
    <name type="scientific">Saccoglossus kowalevskii</name>
    <name type="common">Acorn worm</name>
    <dbReference type="NCBI Taxonomy" id="10224"/>
    <lineage>
        <taxon>Eukaryota</taxon>
        <taxon>Metazoa</taxon>
        <taxon>Hemichordata</taxon>
        <taxon>Enteropneusta</taxon>
        <taxon>Harrimaniidae</taxon>
        <taxon>Saccoglossus</taxon>
    </lineage>
</organism>
<evidence type="ECO:0000259" key="6">
    <source>
        <dbReference type="Pfam" id="PF02812"/>
    </source>
</evidence>
<dbReference type="GeneID" id="100374134"/>
<accession>A0ABM0GUH1</accession>
<dbReference type="PRINTS" id="PR00082">
    <property type="entry name" value="GLFDHDRGNASE"/>
</dbReference>
<dbReference type="EC" id="1.4.1.3" evidence="2"/>
<dbReference type="InterPro" id="IPR006095">
    <property type="entry name" value="Glu/Leu/Phe/Val/Trp_DH"/>
</dbReference>
<dbReference type="InterPro" id="IPR046346">
    <property type="entry name" value="Aminoacid_DH-like_N_sf"/>
</dbReference>
<keyword evidence="7" id="KW-1185">Reference proteome</keyword>
<evidence type="ECO:0000313" key="7">
    <source>
        <dbReference type="Proteomes" id="UP000694865"/>
    </source>
</evidence>
<protein>
    <recommendedName>
        <fullName evidence="2">glutamate dehydrogenase [NAD(P)(+)]</fullName>
        <ecNumber evidence="2">1.4.1.3</ecNumber>
    </recommendedName>
</protein>
<evidence type="ECO:0000256" key="2">
    <source>
        <dbReference type="ARBA" id="ARBA00012889"/>
    </source>
</evidence>
<dbReference type="Gene3D" id="3.40.50.10860">
    <property type="entry name" value="Leucine Dehydrogenase, chain A, domain 1"/>
    <property type="match status" value="1"/>
</dbReference>
<dbReference type="SUPFAM" id="SSF53223">
    <property type="entry name" value="Aminoacid dehydrogenase-like, N-terminal domain"/>
    <property type="match status" value="1"/>
</dbReference>
<keyword evidence="3" id="KW-0560">Oxidoreductase</keyword>
<dbReference type="Proteomes" id="UP000694865">
    <property type="component" value="Unplaced"/>
</dbReference>
<dbReference type="PANTHER" id="PTHR11606:SF13">
    <property type="entry name" value="GLUTAMATE DEHYDROGENASE 1, MITOCHONDRIAL"/>
    <property type="match status" value="1"/>
</dbReference>
<dbReference type="InterPro" id="IPR006097">
    <property type="entry name" value="Glu/Leu/Phe/Val/Trp_DH_dimer"/>
</dbReference>
<evidence type="ECO:0000256" key="4">
    <source>
        <dbReference type="ARBA" id="ARBA00047867"/>
    </source>
</evidence>
<dbReference type="InterPro" id="IPR033524">
    <property type="entry name" value="Glu/Leu/Phe/Val_DH_AS"/>
</dbReference>
<gene>
    <name evidence="8" type="primary">LOC100374134</name>
</gene>
<name>A0ABM0GUH1_SACKO</name>
<comment type="catalytic activity">
    <reaction evidence="4">
        <text>L-glutamate + NAD(+) + H2O = 2-oxoglutarate + NH4(+) + NADH + H(+)</text>
        <dbReference type="Rhea" id="RHEA:15133"/>
        <dbReference type="ChEBI" id="CHEBI:15377"/>
        <dbReference type="ChEBI" id="CHEBI:15378"/>
        <dbReference type="ChEBI" id="CHEBI:16810"/>
        <dbReference type="ChEBI" id="CHEBI:28938"/>
        <dbReference type="ChEBI" id="CHEBI:29985"/>
        <dbReference type="ChEBI" id="CHEBI:57540"/>
        <dbReference type="ChEBI" id="CHEBI:57945"/>
        <dbReference type="EC" id="1.4.1.3"/>
    </reaction>
</comment>
<evidence type="ECO:0000256" key="5">
    <source>
        <dbReference type="ARBA" id="ARBA00048577"/>
    </source>
</evidence>
<dbReference type="PROSITE" id="PS00074">
    <property type="entry name" value="GLFV_DEHYDROGENASE"/>
    <property type="match status" value="1"/>
</dbReference>
<evidence type="ECO:0000256" key="1">
    <source>
        <dbReference type="ARBA" id="ARBA00006382"/>
    </source>
</evidence>
<dbReference type="Gene3D" id="1.10.287.140">
    <property type="match status" value="1"/>
</dbReference>
<comment type="similarity">
    <text evidence="1">Belongs to the Glu/Leu/Phe/Val dehydrogenases family.</text>
</comment>
<sequence length="261" mass="28919">MLSTATTLVKVGMNLSSRLRAVPTLSQLRYHQKFSTSSRCLNNDDPNFYEMVQEYYDKGAAIITDRLVDAYPGRIPKEDKVNRVKGILALIKPCNHVLSVVFPLRRDNGDWEMIEGYRAEHSQHCTPCKGGMRYSMDVNADEVQALAALMTYKCAVVDVPFGGAKAGVKIDPRKYSDFELERITRRFTLELAKKNFIGPGVDVPAPDMGTGEREMSWMADTYAHTVGYNDINAAACVTGKPISQGGIHGRPSATGRVSQSY</sequence>
<feature type="domain" description="Glutamate/phenylalanine/leucine/valine/L-tryptophan dehydrogenase dimerisation" evidence="6">
    <location>
        <begin position="96"/>
        <end position="223"/>
    </location>
</feature>
<reference evidence="8" key="1">
    <citation type="submission" date="2025-08" db="UniProtKB">
        <authorList>
            <consortium name="RefSeq"/>
        </authorList>
    </citation>
    <scope>IDENTIFICATION</scope>
    <source>
        <tissue evidence="8">Testes</tissue>
    </source>
</reference>
<evidence type="ECO:0000256" key="3">
    <source>
        <dbReference type="ARBA" id="ARBA00023002"/>
    </source>
</evidence>
<dbReference type="PANTHER" id="PTHR11606">
    <property type="entry name" value="GLUTAMATE DEHYDROGENASE"/>
    <property type="match status" value="1"/>
</dbReference>
<dbReference type="RefSeq" id="XP_002737607.2">
    <property type="nucleotide sequence ID" value="XM_002737561.2"/>
</dbReference>
<proteinExistence type="inferred from homology"/>
<comment type="catalytic activity">
    <reaction evidence="5">
        <text>L-glutamate + NADP(+) + H2O = 2-oxoglutarate + NH4(+) + NADPH + H(+)</text>
        <dbReference type="Rhea" id="RHEA:11612"/>
        <dbReference type="ChEBI" id="CHEBI:15377"/>
        <dbReference type="ChEBI" id="CHEBI:15378"/>
        <dbReference type="ChEBI" id="CHEBI:16810"/>
        <dbReference type="ChEBI" id="CHEBI:28938"/>
        <dbReference type="ChEBI" id="CHEBI:29985"/>
        <dbReference type="ChEBI" id="CHEBI:57783"/>
        <dbReference type="ChEBI" id="CHEBI:58349"/>
        <dbReference type="EC" id="1.4.1.3"/>
    </reaction>
</comment>